<protein>
    <recommendedName>
        <fullName evidence="1">N-acetyltransferase domain-containing protein</fullName>
    </recommendedName>
</protein>
<dbReference type="VEuPathDB" id="FungiDB:ASPVEDRAFT_100052"/>
<dbReference type="PANTHER" id="PTHR43792">
    <property type="entry name" value="GNAT FAMILY, PUTATIVE (AFU_ORTHOLOGUE AFUA_3G00765)-RELATED-RELATED"/>
    <property type="match status" value="1"/>
</dbReference>
<dbReference type="GeneID" id="63721091"/>
<reference evidence="3" key="1">
    <citation type="journal article" date="2017" name="Genome Biol.">
        <title>Comparative genomics reveals high biological diversity and specific adaptations in the industrially and medically important fungal genus Aspergillus.</title>
        <authorList>
            <person name="de Vries R.P."/>
            <person name="Riley R."/>
            <person name="Wiebenga A."/>
            <person name="Aguilar-Osorio G."/>
            <person name="Amillis S."/>
            <person name="Uchima C.A."/>
            <person name="Anderluh G."/>
            <person name="Asadollahi M."/>
            <person name="Askin M."/>
            <person name="Barry K."/>
            <person name="Battaglia E."/>
            <person name="Bayram O."/>
            <person name="Benocci T."/>
            <person name="Braus-Stromeyer S.A."/>
            <person name="Caldana C."/>
            <person name="Canovas D."/>
            <person name="Cerqueira G.C."/>
            <person name="Chen F."/>
            <person name="Chen W."/>
            <person name="Choi C."/>
            <person name="Clum A."/>
            <person name="Dos Santos R.A."/>
            <person name="Damasio A.R."/>
            <person name="Diallinas G."/>
            <person name="Emri T."/>
            <person name="Fekete E."/>
            <person name="Flipphi M."/>
            <person name="Freyberg S."/>
            <person name="Gallo A."/>
            <person name="Gournas C."/>
            <person name="Habgood R."/>
            <person name="Hainaut M."/>
            <person name="Harispe M.L."/>
            <person name="Henrissat B."/>
            <person name="Hilden K.S."/>
            <person name="Hope R."/>
            <person name="Hossain A."/>
            <person name="Karabika E."/>
            <person name="Karaffa L."/>
            <person name="Karanyi Z."/>
            <person name="Krasevec N."/>
            <person name="Kuo A."/>
            <person name="Kusch H."/>
            <person name="LaButti K."/>
            <person name="Lagendijk E.L."/>
            <person name="Lapidus A."/>
            <person name="Levasseur A."/>
            <person name="Lindquist E."/>
            <person name="Lipzen A."/>
            <person name="Logrieco A.F."/>
            <person name="MacCabe A."/>
            <person name="Maekelae M.R."/>
            <person name="Malavazi I."/>
            <person name="Melin P."/>
            <person name="Meyer V."/>
            <person name="Mielnichuk N."/>
            <person name="Miskei M."/>
            <person name="Molnar A.P."/>
            <person name="Mule G."/>
            <person name="Ngan C.Y."/>
            <person name="Orejas M."/>
            <person name="Orosz E."/>
            <person name="Ouedraogo J.P."/>
            <person name="Overkamp K.M."/>
            <person name="Park H.-S."/>
            <person name="Perrone G."/>
            <person name="Piumi F."/>
            <person name="Punt P.J."/>
            <person name="Ram A.F."/>
            <person name="Ramon A."/>
            <person name="Rauscher S."/>
            <person name="Record E."/>
            <person name="Riano-Pachon D.M."/>
            <person name="Robert V."/>
            <person name="Roehrig J."/>
            <person name="Ruller R."/>
            <person name="Salamov A."/>
            <person name="Salih N.S."/>
            <person name="Samson R.A."/>
            <person name="Sandor E."/>
            <person name="Sanguinetti M."/>
            <person name="Schuetze T."/>
            <person name="Sepcic K."/>
            <person name="Shelest E."/>
            <person name="Sherlock G."/>
            <person name="Sophianopoulou V."/>
            <person name="Squina F.M."/>
            <person name="Sun H."/>
            <person name="Susca A."/>
            <person name="Todd R.B."/>
            <person name="Tsang A."/>
            <person name="Unkles S.E."/>
            <person name="van de Wiele N."/>
            <person name="van Rossen-Uffink D."/>
            <person name="Oliveira J.V."/>
            <person name="Vesth T.C."/>
            <person name="Visser J."/>
            <person name="Yu J.-H."/>
            <person name="Zhou M."/>
            <person name="Andersen M.R."/>
            <person name="Archer D.B."/>
            <person name="Baker S.E."/>
            <person name="Benoit I."/>
            <person name="Brakhage A.A."/>
            <person name="Braus G.H."/>
            <person name="Fischer R."/>
            <person name="Frisvad J.C."/>
            <person name="Goldman G.H."/>
            <person name="Houbraken J."/>
            <person name="Oakley B."/>
            <person name="Pocsi I."/>
            <person name="Scazzocchio C."/>
            <person name="Seiboth B."/>
            <person name="vanKuyk P.A."/>
            <person name="Wortman J."/>
            <person name="Dyer P.S."/>
            <person name="Grigoriev I.V."/>
        </authorList>
    </citation>
    <scope>NUCLEOTIDE SEQUENCE [LARGE SCALE GENOMIC DNA]</scope>
    <source>
        <strain evidence="3">CBS 583.65</strain>
    </source>
</reference>
<dbReference type="InterPro" id="IPR016181">
    <property type="entry name" value="Acyl_CoA_acyltransferase"/>
</dbReference>
<dbReference type="InterPro" id="IPR051531">
    <property type="entry name" value="N-acetyltransferase"/>
</dbReference>
<gene>
    <name evidence="2" type="ORF">ASPVEDRAFT_100052</name>
</gene>
<dbReference type="GO" id="GO:0016747">
    <property type="term" value="F:acyltransferase activity, transferring groups other than amino-acyl groups"/>
    <property type="evidence" value="ECO:0007669"/>
    <property type="project" value="InterPro"/>
</dbReference>
<dbReference type="Proteomes" id="UP000184073">
    <property type="component" value="Unassembled WGS sequence"/>
</dbReference>
<dbReference type="PANTHER" id="PTHR43792:SF1">
    <property type="entry name" value="N-ACETYLTRANSFERASE DOMAIN-CONTAINING PROTEIN"/>
    <property type="match status" value="1"/>
</dbReference>
<dbReference type="RefSeq" id="XP_040662962.1">
    <property type="nucleotide sequence ID" value="XM_040805580.1"/>
</dbReference>
<dbReference type="Gene3D" id="3.40.630.30">
    <property type="match status" value="1"/>
</dbReference>
<dbReference type="OrthoDB" id="630895at2759"/>
<feature type="non-terminal residue" evidence="2">
    <location>
        <position position="1"/>
    </location>
</feature>
<dbReference type="Pfam" id="PF13302">
    <property type="entry name" value="Acetyltransf_3"/>
    <property type="match status" value="1"/>
</dbReference>
<feature type="non-terminal residue" evidence="2">
    <location>
        <position position="174"/>
    </location>
</feature>
<dbReference type="AlphaFoldDB" id="A0A1L9P6N9"/>
<dbReference type="InterPro" id="IPR000182">
    <property type="entry name" value="GNAT_dom"/>
</dbReference>
<organism evidence="2 3">
    <name type="scientific">Aspergillus versicolor CBS 583.65</name>
    <dbReference type="NCBI Taxonomy" id="1036611"/>
    <lineage>
        <taxon>Eukaryota</taxon>
        <taxon>Fungi</taxon>
        <taxon>Dikarya</taxon>
        <taxon>Ascomycota</taxon>
        <taxon>Pezizomycotina</taxon>
        <taxon>Eurotiomycetes</taxon>
        <taxon>Eurotiomycetidae</taxon>
        <taxon>Eurotiales</taxon>
        <taxon>Aspergillaceae</taxon>
        <taxon>Aspergillus</taxon>
        <taxon>Aspergillus subgen. Nidulantes</taxon>
    </lineage>
</organism>
<dbReference type="SUPFAM" id="SSF55729">
    <property type="entry name" value="Acyl-CoA N-acyltransferases (Nat)"/>
    <property type="match status" value="1"/>
</dbReference>
<proteinExistence type="predicted"/>
<evidence type="ECO:0000259" key="1">
    <source>
        <dbReference type="Pfam" id="PF13302"/>
    </source>
</evidence>
<keyword evidence="3" id="KW-1185">Reference proteome</keyword>
<accession>A0A1L9P6N9</accession>
<feature type="domain" description="N-acetyltransferase" evidence="1">
    <location>
        <begin position="4"/>
        <end position="161"/>
    </location>
</feature>
<dbReference type="EMBL" id="KV878125">
    <property type="protein sequence ID" value="OJI97199.1"/>
    <property type="molecule type" value="Genomic_DNA"/>
</dbReference>
<evidence type="ECO:0000313" key="2">
    <source>
        <dbReference type="EMBL" id="OJI97199.1"/>
    </source>
</evidence>
<name>A0A1L9P6N9_ASPVE</name>
<evidence type="ECO:0000313" key="3">
    <source>
        <dbReference type="Proteomes" id="UP000184073"/>
    </source>
</evidence>
<sequence>QTARLSFTPVSLSDTVALHELRTEPEVMKWTRQKRPDTCLQETEDWIRKAMPLTDSMHHSTKQKDRIVGIVGIRESESLFSKAKLYELGYMFVPGVWGRGYASESVKGILGWWVEHLRELNALEGSGSKGKEGEVVDEERVYAIVAKANGGSMRVMEKAGFWKTNEEVGSDDGS</sequence>